<gene>
    <name evidence="1" type="ORF">NPIL_120111</name>
</gene>
<organism evidence="1 2">
    <name type="scientific">Nephila pilipes</name>
    <name type="common">Giant wood spider</name>
    <name type="synonym">Nephila maculata</name>
    <dbReference type="NCBI Taxonomy" id="299642"/>
    <lineage>
        <taxon>Eukaryota</taxon>
        <taxon>Metazoa</taxon>
        <taxon>Ecdysozoa</taxon>
        <taxon>Arthropoda</taxon>
        <taxon>Chelicerata</taxon>
        <taxon>Arachnida</taxon>
        <taxon>Araneae</taxon>
        <taxon>Araneomorphae</taxon>
        <taxon>Entelegynae</taxon>
        <taxon>Araneoidea</taxon>
        <taxon>Nephilidae</taxon>
        <taxon>Nephila</taxon>
    </lineage>
</organism>
<keyword evidence="2" id="KW-1185">Reference proteome</keyword>
<dbReference type="Proteomes" id="UP000887013">
    <property type="component" value="Unassembled WGS sequence"/>
</dbReference>
<comment type="caution">
    <text evidence="1">The sequence shown here is derived from an EMBL/GenBank/DDBJ whole genome shotgun (WGS) entry which is preliminary data.</text>
</comment>
<reference evidence="1" key="1">
    <citation type="submission" date="2020-08" db="EMBL/GenBank/DDBJ databases">
        <title>Multicomponent nature underlies the extraordinary mechanical properties of spider dragline silk.</title>
        <authorList>
            <person name="Kono N."/>
            <person name="Nakamura H."/>
            <person name="Mori M."/>
            <person name="Yoshida Y."/>
            <person name="Ohtoshi R."/>
            <person name="Malay A.D."/>
            <person name="Moran D.A.P."/>
            <person name="Tomita M."/>
            <person name="Numata K."/>
            <person name="Arakawa K."/>
        </authorList>
    </citation>
    <scope>NUCLEOTIDE SEQUENCE</scope>
</reference>
<name>A0A8X6T8A8_NEPPI</name>
<dbReference type="EMBL" id="BMAW01052806">
    <property type="protein sequence ID" value="GFS87530.1"/>
    <property type="molecule type" value="Genomic_DNA"/>
</dbReference>
<accession>A0A8X6T8A8</accession>
<evidence type="ECO:0000313" key="2">
    <source>
        <dbReference type="Proteomes" id="UP000887013"/>
    </source>
</evidence>
<dbReference type="AlphaFoldDB" id="A0A8X6T8A8"/>
<sequence>MESINNRQGKIFFYFLQSHGYAFHTPDQPTRISSRGFSSTLDICLSKGLQTIIAETVSALSSDRNPVIFIAQLQDFNLPPYNIIKLTNW</sequence>
<protein>
    <submittedName>
        <fullName evidence="1">Uncharacterized protein</fullName>
    </submittedName>
</protein>
<proteinExistence type="predicted"/>
<evidence type="ECO:0000313" key="1">
    <source>
        <dbReference type="EMBL" id="GFS87530.1"/>
    </source>
</evidence>